<dbReference type="Proteomes" id="UP000256650">
    <property type="component" value="Unassembled WGS sequence"/>
</dbReference>
<accession>A0A3D8IIL6</accession>
<reference evidence="1 2" key="1">
    <citation type="submission" date="2018-04" db="EMBL/GenBank/DDBJ databases">
        <title>Novel Campyloabacter and Helicobacter Species and Strains.</title>
        <authorList>
            <person name="Mannion A.J."/>
            <person name="Shen Z."/>
            <person name="Fox J.G."/>
        </authorList>
    </citation>
    <scope>NUCLEOTIDE SEQUENCE [LARGE SCALE GENOMIC DNA]</scope>
    <source>
        <strain evidence="1 2">MIT 99-5101</strain>
    </source>
</reference>
<evidence type="ECO:0000313" key="1">
    <source>
        <dbReference type="EMBL" id="RDU64504.1"/>
    </source>
</evidence>
<protein>
    <submittedName>
        <fullName evidence="1">Uncharacterized protein</fullName>
    </submittedName>
</protein>
<evidence type="ECO:0000313" key="2">
    <source>
        <dbReference type="Proteomes" id="UP000256650"/>
    </source>
</evidence>
<name>A0A3D8IIL6_9HELI</name>
<dbReference type="EMBL" id="NXLS01000001">
    <property type="protein sequence ID" value="RDU64504.1"/>
    <property type="molecule type" value="Genomic_DNA"/>
</dbReference>
<sequence>MACDSTTTSLQGFIGFFSLRENLKNLWQSILRFKFCKIMDCFATLIITKNKIQRRKQRV</sequence>
<proteinExistence type="predicted"/>
<gene>
    <name evidence="1" type="ORF">CQA43_01510</name>
</gene>
<keyword evidence="2" id="KW-1185">Reference proteome</keyword>
<comment type="caution">
    <text evidence="1">The sequence shown here is derived from an EMBL/GenBank/DDBJ whole genome shotgun (WGS) entry which is preliminary data.</text>
</comment>
<organism evidence="1 2">
    <name type="scientific">Helicobacter ganmani</name>
    <dbReference type="NCBI Taxonomy" id="60246"/>
    <lineage>
        <taxon>Bacteria</taxon>
        <taxon>Pseudomonadati</taxon>
        <taxon>Campylobacterota</taxon>
        <taxon>Epsilonproteobacteria</taxon>
        <taxon>Campylobacterales</taxon>
        <taxon>Helicobacteraceae</taxon>
        <taxon>Helicobacter</taxon>
    </lineage>
</organism>
<dbReference type="AlphaFoldDB" id="A0A3D8IIL6"/>